<feature type="non-terminal residue" evidence="2">
    <location>
        <position position="222"/>
    </location>
</feature>
<sequence length="222" mass="25555">GPSVSELSSDNPEQRYFIYRYTYELAKLLNADPTRIKVASLNNGSVIVNTIFKPVGAWKDIKASSERSPFGLISLLRALQADTSSQLYQSSFFKFIDRYHMPTPLEVRECPDKVFRVFCPYDASIYSNVETYSMFIVGVIAVPVSLVLLCCAAWRVDMERPSSIDHDMLQKIKKDPRTVDPKLQMEYANSWLHGRFTGENWQEARMSFENYFASKHHITDEK</sequence>
<comment type="caution">
    <text evidence="2">The sequence shown here is derived from an EMBL/GenBank/DDBJ whole genome shotgun (WGS) entry which is preliminary data.</text>
</comment>
<name>A0A813IFC2_POLGL</name>
<feature type="transmembrane region" description="Helical" evidence="1">
    <location>
        <begin position="132"/>
        <end position="154"/>
    </location>
</feature>
<dbReference type="AlphaFoldDB" id="A0A813IFC2"/>
<keyword evidence="1" id="KW-0812">Transmembrane</keyword>
<organism evidence="2 3">
    <name type="scientific">Polarella glacialis</name>
    <name type="common">Dinoflagellate</name>
    <dbReference type="NCBI Taxonomy" id="89957"/>
    <lineage>
        <taxon>Eukaryota</taxon>
        <taxon>Sar</taxon>
        <taxon>Alveolata</taxon>
        <taxon>Dinophyceae</taxon>
        <taxon>Suessiales</taxon>
        <taxon>Suessiaceae</taxon>
        <taxon>Polarella</taxon>
    </lineage>
</organism>
<evidence type="ECO:0000313" key="3">
    <source>
        <dbReference type="Proteomes" id="UP000626109"/>
    </source>
</evidence>
<keyword evidence="1" id="KW-1133">Transmembrane helix</keyword>
<keyword evidence="1" id="KW-0472">Membrane</keyword>
<dbReference type="Proteomes" id="UP000626109">
    <property type="component" value="Unassembled WGS sequence"/>
</dbReference>
<reference evidence="2" key="1">
    <citation type="submission" date="2021-02" db="EMBL/GenBank/DDBJ databases">
        <authorList>
            <person name="Dougan E. K."/>
            <person name="Rhodes N."/>
            <person name="Thang M."/>
            <person name="Chan C."/>
        </authorList>
    </citation>
    <scope>NUCLEOTIDE SEQUENCE</scope>
</reference>
<evidence type="ECO:0000313" key="2">
    <source>
        <dbReference type="EMBL" id="CAE8648750.1"/>
    </source>
</evidence>
<protein>
    <submittedName>
        <fullName evidence="2">Uncharacterized protein</fullName>
    </submittedName>
</protein>
<proteinExistence type="predicted"/>
<gene>
    <name evidence="2" type="ORF">PGLA2088_LOCUS6834</name>
</gene>
<accession>A0A813IFC2</accession>
<dbReference type="EMBL" id="CAJNNW010006910">
    <property type="protein sequence ID" value="CAE8648750.1"/>
    <property type="molecule type" value="Genomic_DNA"/>
</dbReference>
<evidence type="ECO:0000256" key="1">
    <source>
        <dbReference type="SAM" id="Phobius"/>
    </source>
</evidence>